<evidence type="ECO:0000256" key="12">
    <source>
        <dbReference type="HAMAP-Rule" id="MF_00662"/>
    </source>
</evidence>
<gene>
    <name evidence="13" type="primary">asd</name>
    <name evidence="12" type="synonym">psd</name>
    <name evidence="13" type="ORF">ABS311_10090</name>
</gene>
<comment type="PTM">
    <text evidence="12">Is synthesized initially as an inactive proenzyme. Formation of the active enzyme involves a self-maturation process in which the active site pyruvoyl group is generated from an internal serine residue via an autocatalytic post-translational modification. Two non-identical subunits are generated from the proenzyme in this reaction, and the pyruvate is formed at the N-terminus of the alpha chain, which is derived from the carboxyl end of the proenzyme. The autoendoproteolytic cleavage occurs by a canonical serine protease mechanism, in which the side chain hydroxyl group of the serine supplies its oxygen atom to form the C-terminus of the beta chain, while the remainder of the serine residue undergoes an oxidative deamination to produce ammonia and the pyruvoyl prosthetic group on the alpha chain. During this reaction, the Ser that is part of the protease active site of the proenzyme becomes the pyruvoyl prosthetic group, which constitutes an essential element of the active site of the mature decarboxylase.</text>
</comment>
<comment type="subunit">
    <text evidence="12">Heterodimer of a large membrane-associated beta subunit and a small pyruvoyl-containing alpha subunit.</text>
</comment>
<organism evidence="13 14">
    <name type="scientific">Catenovulum sediminis</name>
    <dbReference type="NCBI Taxonomy" id="1740262"/>
    <lineage>
        <taxon>Bacteria</taxon>
        <taxon>Pseudomonadati</taxon>
        <taxon>Pseudomonadota</taxon>
        <taxon>Gammaproteobacteria</taxon>
        <taxon>Alteromonadales</taxon>
        <taxon>Alteromonadaceae</taxon>
        <taxon>Catenovulum</taxon>
    </lineage>
</organism>
<keyword evidence="2 12" id="KW-1003">Cell membrane</keyword>
<dbReference type="EMBL" id="JBELOE010000200">
    <property type="protein sequence ID" value="MER2492232.1"/>
    <property type="molecule type" value="Genomic_DNA"/>
</dbReference>
<keyword evidence="5 12" id="KW-0443">Lipid metabolism</keyword>
<keyword evidence="7 12" id="KW-0865">Zymogen</keyword>
<protein>
    <recommendedName>
        <fullName evidence="12">Phosphatidylserine decarboxylase proenzyme</fullName>
        <ecNumber evidence="12">4.1.1.65</ecNumber>
    </recommendedName>
    <component>
        <recommendedName>
            <fullName evidence="12">Phosphatidylserine decarboxylase alpha chain</fullName>
        </recommendedName>
    </component>
    <component>
        <recommendedName>
            <fullName evidence="12">Phosphatidylserine decarboxylase beta chain</fullName>
        </recommendedName>
    </component>
</protein>
<feature type="chain" id="PRO_5044942442" description="Phosphatidylserine decarboxylase beta chain" evidence="12">
    <location>
        <begin position="1"/>
        <end position="249"/>
    </location>
</feature>
<comment type="caution">
    <text evidence="13">The sequence shown here is derived from an EMBL/GenBank/DDBJ whole genome shotgun (WGS) entry which is preliminary data.</text>
</comment>
<feature type="site" description="Cleavage (non-hydrolytic); by autocatalysis" evidence="12">
    <location>
        <begin position="249"/>
        <end position="250"/>
    </location>
</feature>
<keyword evidence="14" id="KW-1185">Reference proteome</keyword>
<feature type="modified residue" description="Pyruvic acid (Ser); by autocatalysis" evidence="12">
    <location>
        <position position="250"/>
    </location>
</feature>
<feature type="active site" description="Charge relay system; for autoendoproteolytic cleavage activity" evidence="12">
    <location>
        <position position="89"/>
    </location>
</feature>
<dbReference type="RefSeq" id="WP_246072217.1">
    <property type="nucleotide sequence ID" value="NZ_CP041660.1"/>
</dbReference>
<feature type="active site" description="Charge relay system; for autoendoproteolytic cleavage activity" evidence="12">
    <location>
        <position position="146"/>
    </location>
</feature>
<keyword evidence="11 12" id="KW-0670">Pyruvate</keyword>
<keyword evidence="8 12" id="KW-0594">Phospholipid biosynthesis</keyword>
<evidence type="ECO:0000256" key="11">
    <source>
        <dbReference type="ARBA" id="ARBA00023317"/>
    </source>
</evidence>
<keyword evidence="3 12" id="KW-0444">Lipid biosynthesis</keyword>
<dbReference type="HAMAP" id="MF_00662">
    <property type="entry name" value="PS_decarb_PSD_B_type1"/>
    <property type="match status" value="1"/>
</dbReference>
<reference evidence="13 14" key="1">
    <citation type="submission" date="2024-06" db="EMBL/GenBank/DDBJ databases">
        <authorList>
            <person name="Chen R.Y."/>
        </authorList>
    </citation>
    <scope>NUCLEOTIDE SEQUENCE [LARGE SCALE GENOMIC DNA]</scope>
    <source>
        <strain evidence="13 14">D2</strain>
    </source>
</reference>
<dbReference type="NCBIfam" id="TIGR00163">
    <property type="entry name" value="PS_decarb"/>
    <property type="match status" value="1"/>
</dbReference>
<dbReference type="PANTHER" id="PTHR10067:SF6">
    <property type="entry name" value="PHOSPHATIDYLSERINE DECARBOXYLASE PROENZYME, MITOCHONDRIAL"/>
    <property type="match status" value="1"/>
</dbReference>
<evidence type="ECO:0000256" key="6">
    <source>
        <dbReference type="ARBA" id="ARBA00023136"/>
    </source>
</evidence>
<evidence type="ECO:0000256" key="9">
    <source>
        <dbReference type="ARBA" id="ARBA00023239"/>
    </source>
</evidence>
<comment type="pathway">
    <text evidence="12">Phospholipid metabolism; phosphatidylethanolamine biosynthesis; phosphatidylethanolamine from CDP-diacylglycerol: step 2/2.</text>
</comment>
<keyword evidence="10 12" id="KW-1208">Phospholipid metabolism</keyword>
<sequence>MSLEKFKVALQYITPQHALSRVVGMLAASQNKLISQAFIRWFAGAYHIRLEEAQVKKLSDFASFNDFFTRALEIDARPIETSEWVSPVDGEVSQCGKIDGDSIFQAKGHNYSLTTLLGGDEENAAVYKDGCFSTIYLSPSDYHRIHMPCTGRLKRMVYVPGKLFSVNQATTRNVNGLFARNERVVCFFDTEYGELAMVLVGAMIVASIETIWSGVITPPTGRRPFTWHYDNQPPIIIEKGQEMGRFKLGSTVVMTFANPHLDFADGAQAGKKVRLGEVLANRSK</sequence>
<dbReference type="Proteomes" id="UP001467690">
    <property type="component" value="Unassembled WGS sequence"/>
</dbReference>
<comment type="subcellular location">
    <subcellularLocation>
        <location evidence="12">Cell membrane</location>
        <topology evidence="12">Peripheral membrane protein</topology>
    </subcellularLocation>
</comment>
<name>A0ABV1RHV4_9ALTE</name>
<evidence type="ECO:0000256" key="10">
    <source>
        <dbReference type="ARBA" id="ARBA00023264"/>
    </source>
</evidence>
<comment type="pathway">
    <text evidence="1">Lipid metabolism.</text>
</comment>
<feature type="chain" id="PRO_5044942443" description="Phosphatidylserine decarboxylase alpha chain" evidence="12">
    <location>
        <begin position="250"/>
        <end position="284"/>
    </location>
</feature>
<keyword evidence="9 12" id="KW-0456">Lyase</keyword>
<evidence type="ECO:0000256" key="2">
    <source>
        <dbReference type="ARBA" id="ARBA00022475"/>
    </source>
</evidence>
<dbReference type="EC" id="4.1.1.65" evidence="12"/>
<dbReference type="GO" id="GO:0004609">
    <property type="term" value="F:phosphatidylserine decarboxylase activity"/>
    <property type="evidence" value="ECO:0007669"/>
    <property type="project" value="UniProtKB-EC"/>
</dbReference>
<evidence type="ECO:0000256" key="3">
    <source>
        <dbReference type="ARBA" id="ARBA00022516"/>
    </source>
</evidence>
<dbReference type="PANTHER" id="PTHR10067">
    <property type="entry name" value="PHOSPHATIDYLSERINE DECARBOXYLASE"/>
    <property type="match status" value="1"/>
</dbReference>
<feature type="active site" description="Charge relay system; for autoendoproteolytic cleavage activity" evidence="12">
    <location>
        <position position="250"/>
    </location>
</feature>
<dbReference type="InterPro" id="IPR003817">
    <property type="entry name" value="PS_Dcarbxylase"/>
</dbReference>
<evidence type="ECO:0000256" key="7">
    <source>
        <dbReference type="ARBA" id="ARBA00023145"/>
    </source>
</evidence>
<evidence type="ECO:0000256" key="1">
    <source>
        <dbReference type="ARBA" id="ARBA00005189"/>
    </source>
</evidence>
<evidence type="ECO:0000256" key="5">
    <source>
        <dbReference type="ARBA" id="ARBA00023098"/>
    </source>
</evidence>
<dbReference type="InterPro" id="IPR033178">
    <property type="entry name" value="PSD_type1_pro"/>
</dbReference>
<feature type="active site" description="Schiff-base intermediate with substrate; via pyruvic acid; for decarboxylase activity" evidence="12">
    <location>
        <position position="250"/>
    </location>
</feature>
<evidence type="ECO:0000313" key="14">
    <source>
        <dbReference type="Proteomes" id="UP001467690"/>
    </source>
</evidence>
<comment type="function">
    <text evidence="12">Catalyzes the formation of phosphatidylethanolamine (PtdEtn) from phosphatidylserine (PtdSer).</text>
</comment>
<accession>A0ABV1RHV4</accession>
<evidence type="ECO:0000256" key="8">
    <source>
        <dbReference type="ARBA" id="ARBA00023209"/>
    </source>
</evidence>
<comment type="catalytic activity">
    <reaction evidence="12">
        <text>a 1,2-diacyl-sn-glycero-3-phospho-L-serine + H(+) = a 1,2-diacyl-sn-glycero-3-phosphoethanolamine + CO2</text>
        <dbReference type="Rhea" id="RHEA:20828"/>
        <dbReference type="ChEBI" id="CHEBI:15378"/>
        <dbReference type="ChEBI" id="CHEBI:16526"/>
        <dbReference type="ChEBI" id="CHEBI:57262"/>
        <dbReference type="ChEBI" id="CHEBI:64612"/>
        <dbReference type="EC" id="4.1.1.65"/>
    </reaction>
</comment>
<evidence type="ECO:0000256" key="4">
    <source>
        <dbReference type="ARBA" id="ARBA00022793"/>
    </source>
</evidence>
<evidence type="ECO:0000313" key="13">
    <source>
        <dbReference type="EMBL" id="MER2492232.1"/>
    </source>
</evidence>
<keyword evidence="4 12" id="KW-0210">Decarboxylase</keyword>
<comment type="similarity">
    <text evidence="12">Belongs to the phosphatidylserine decarboxylase family. PSD-B subfamily. Prokaryotic type I sub-subfamily.</text>
</comment>
<comment type="cofactor">
    <cofactor evidence="12">
        <name>pyruvate</name>
        <dbReference type="ChEBI" id="CHEBI:15361"/>
    </cofactor>
    <text evidence="12">Binds 1 pyruvoyl group covalently per subunit.</text>
</comment>
<keyword evidence="6 12" id="KW-0472">Membrane</keyword>
<proteinExistence type="inferred from homology"/>
<dbReference type="Pfam" id="PF02666">
    <property type="entry name" value="PS_Dcarbxylase"/>
    <property type="match status" value="1"/>
</dbReference>
<dbReference type="InterPro" id="IPR033177">
    <property type="entry name" value="PSD-B"/>
</dbReference>